<dbReference type="Pfam" id="PF13478">
    <property type="entry name" value="XdhC_C"/>
    <property type="match status" value="1"/>
</dbReference>
<protein>
    <submittedName>
        <fullName evidence="4">Xanthine dehydrogenase accessory protein XdhC</fullName>
    </submittedName>
</protein>
<evidence type="ECO:0000259" key="2">
    <source>
        <dbReference type="Pfam" id="PF02625"/>
    </source>
</evidence>
<dbReference type="Gene3D" id="3.40.50.720">
    <property type="entry name" value="NAD(P)-binding Rossmann-like Domain"/>
    <property type="match status" value="1"/>
</dbReference>
<feature type="domain" description="XdhC Rossmann" evidence="3">
    <location>
        <begin position="109"/>
        <end position="256"/>
    </location>
</feature>
<dbReference type="InterPro" id="IPR052698">
    <property type="entry name" value="MoCofactor_Util/Proc"/>
</dbReference>
<dbReference type="RefSeq" id="WP_138175679.1">
    <property type="nucleotide sequence ID" value="NZ_CP034412.1"/>
</dbReference>
<evidence type="ECO:0000313" key="5">
    <source>
        <dbReference type="Proteomes" id="UP000307000"/>
    </source>
</evidence>
<dbReference type="Proteomes" id="UP000307000">
    <property type="component" value="Chromosome"/>
</dbReference>
<evidence type="ECO:0000256" key="1">
    <source>
        <dbReference type="SAM" id="MobiDB-lite"/>
    </source>
</evidence>
<dbReference type="NCBIfam" id="TIGR02964">
    <property type="entry name" value="xanthine_xdhC"/>
    <property type="match status" value="1"/>
</dbReference>
<dbReference type="PANTHER" id="PTHR30388:SF6">
    <property type="entry name" value="XANTHINE DEHYDROGENASE SUBUNIT A-RELATED"/>
    <property type="match status" value="1"/>
</dbReference>
<dbReference type="InterPro" id="IPR003777">
    <property type="entry name" value="XdhC_CoxI"/>
</dbReference>
<name>A0A5B7WYE7_9MICC</name>
<gene>
    <name evidence="4" type="ORF">GcLGCM259_2527</name>
</gene>
<evidence type="ECO:0000259" key="3">
    <source>
        <dbReference type="Pfam" id="PF13478"/>
    </source>
</evidence>
<sequence>MTWIQDLSRLREQRTPAVLVTVAAVRGHAPREAGAKMVVTAEAIFQTIGGGNLEMSMITRARQLLAEGSSEPQMFTLRLNDKAPATYGRQCCGGEVTILLEPQAVPTAVAIFGVGNVGMELARILARHDMELYLSDSRPEQLEQLAALEPPVARLHAQPALLGEEVLTRLPAGTHVLIMTHDHAEDFHLCDAALRRTDLGSVGLIGSNAKWQRFRKNLAASGHEEHDIQRIDCPIGLPQVAGKTPATIAVSVAADLLARLSRAAAPTNATEPTSHTDSHPRAEQPAAC</sequence>
<dbReference type="SUPFAM" id="SSF51735">
    <property type="entry name" value="NAD(P)-binding Rossmann-fold domains"/>
    <property type="match status" value="1"/>
</dbReference>
<dbReference type="InterPro" id="IPR014308">
    <property type="entry name" value="Xanthine_DH_XdhC"/>
</dbReference>
<accession>A0A5B7WYE7</accession>
<keyword evidence="5" id="KW-1185">Reference proteome</keyword>
<feature type="domain" description="XdhC- CoxI" evidence="2">
    <location>
        <begin position="11"/>
        <end position="71"/>
    </location>
</feature>
<dbReference type="InterPro" id="IPR027051">
    <property type="entry name" value="XdhC_Rossmann_dom"/>
</dbReference>
<organism evidence="4 5">
    <name type="scientific">Glutamicibacter creatinolyticus</name>
    <dbReference type="NCBI Taxonomy" id="162496"/>
    <lineage>
        <taxon>Bacteria</taxon>
        <taxon>Bacillati</taxon>
        <taxon>Actinomycetota</taxon>
        <taxon>Actinomycetes</taxon>
        <taxon>Micrococcales</taxon>
        <taxon>Micrococcaceae</taxon>
        <taxon>Glutamicibacter</taxon>
    </lineage>
</organism>
<dbReference type="Pfam" id="PF02625">
    <property type="entry name" value="XdhC_CoxI"/>
    <property type="match status" value="1"/>
</dbReference>
<feature type="region of interest" description="Disordered" evidence="1">
    <location>
        <begin position="264"/>
        <end position="288"/>
    </location>
</feature>
<dbReference type="PANTHER" id="PTHR30388">
    <property type="entry name" value="ALDEHYDE OXIDOREDUCTASE MOLYBDENUM COFACTOR ASSEMBLY PROTEIN"/>
    <property type="match status" value="1"/>
</dbReference>
<proteinExistence type="predicted"/>
<evidence type="ECO:0000313" key="4">
    <source>
        <dbReference type="EMBL" id="QCY48234.1"/>
    </source>
</evidence>
<dbReference type="KEGG" id="gcr:GcLGCM259_2527"/>
<dbReference type="InterPro" id="IPR036291">
    <property type="entry name" value="NAD(P)-bd_dom_sf"/>
</dbReference>
<reference evidence="4 5" key="1">
    <citation type="submission" date="2018-12" db="EMBL/GenBank/DDBJ databases">
        <title>Complete Genome Sequence of Glutamicibacter creatinolyticus strain LGCM259,isolated from an abscess of a 12-year-old mare in Italy.</title>
        <authorList>
            <person name="Santos R.G."/>
            <person name="Silva A.L."/>
            <person name="Seyffert N."/>
            <person name="Castro T.L.P."/>
            <person name="Attili A.R."/>
            <person name="Rifici C."/>
            <person name="Mazzullo G."/>
            <person name="Brenig B."/>
            <person name="Venanzi F."/>
            <person name="Azevedo V."/>
        </authorList>
    </citation>
    <scope>NUCLEOTIDE SEQUENCE [LARGE SCALE GENOMIC DNA]</scope>
    <source>
        <strain evidence="4 5">LGCM 259</strain>
    </source>
</reference>
<dbReference type="EMBL" id="CP034412">
    <property type="protein sequence ID" value="QCY48234.1"/>
    <property type="molecule type" value="Genomic_DNA"/>
</dbReference>
<dbReference type="AlphaFoldDB" id="A0A5B7WYE7"/>